<keyword evidence="3" id="KW-1185">Reference proteome</keyword>
<dbReference type="AlphaFoldDB" id="A0A0C2XNK9"/>
<gene>
    <name evidence="2" type="ORF">M378DRAFT_154650</name>
</gene>
<evidence type="ECO:0000256" key="1">
    <source>
        <dbReference type="SAM" id="MobiDB-lite"/>
    </source>
</evidence>
<name>A0A0C2XNK9_AMAMK</name>
<accession>A0A0C2XNK9</accession>
<proteinExistence type="predicted"/>
<reference evidence="2 3" key="1">
    <citation type="submission" date="2014-04" db="EMBL/GenBank/DDBJ databases">
        <title>Evolutionary Origins and Diversification of the Mycorrhizal Mutualists.</title>
        <authorList>
            <consortium name="DOE Joint Genome Institute"/>
            <consortium name="Mycorrhizal Genomics Consortium"/>
            <person name="Kohler A."/>
            <person name="Kuo A."/>
            <person name="Nagy L.G."/>
            <person name="Floudas D."/>
            <person name="Copeland A."/>
            <person name="Barry K.W."/>
            <person name="Cichocki N."/>
            <person name="Veneault-Fourrey C."/>
            <person name="LaButti K."/>
            <person name="Lindquist E.A."/>
            <person name="Lipzen A."/>
            <person name="Lundell T."/>
            <person name="Morin E."/>
            <person name="Murat C."/>
            <person name="Riley R."/>
            <person name="Ohm R."/>
            <person name="Sun H."/>
            <person name="Tunlid A."/>
            <person name="Henrissat B."/>
            <person name="Grigoriev I.V."/>
            <person name="Hibbett D.S."/>
            <person name="Martin F."/>
        </authorList>
    </citation>
    <scope>NUCLEOTIDE SEQUENCE [LARGE SCALE GENOMIC DNA]</scope>
    <source>
        <strain evidence="2 3">Koide BX008</strain>
    </source>
</reference>
<feature type="compositionally biased region" description="Basic and acidic residues" evidence="1">
    <location>
        <begin position="7"/>
        <end position="16"/>
    </location>
</feature>
<evidence type="ECO:0000313" key="3">
    <source>
        <dbReference type="Proteomes" id="UP000054549"/>
    </source>
</evidence>
<protein>
    <submittedName>
        <fullName evidence="2">Uncharacterized protein</fullName>
    </submittedName>
</protein>
<sequence length="56" mass="6667">MKRTKPNHHEENRTIFEAEGPSTRYTQPQSQVFLPTLFINQTKSQKRPKRQKLAKD</sequence>
<feature type="region of interest" description="Disordered" evidence="1">
    <location>
        <begin position="1"/>
        <end position="26"/>
    </location>
</feature>
<dbReference type="Proteomes" id="UP000054549">
    <property type="component" value="Unassembled WGS sequence"/>
</dbReference>
<evidence type="ECO:0000313" key="2">
    <source>
        <dbReference type="EMBL" id="KIL71171.1"/>
    </source>
</evidence>
<dbReference type="HOGENOM" id="CLU_3013669_0_0_1"/>
<dbReference type="EMBL" id="KN818222">
    <property type="protein sequence ID" value="KIL71171.1"/>
    <property type="molecule type" value="Genomic_DNA"/>
</dbReference>
<dbReference type="InParanoid" id="A0A0C2XNK9"/>
<organism evidence="2 3">
    <name type="scientific">Amanita muscaria (strain Koide BX008)</name>
    <dbReference type="NCBI Taxonomy" id="946122"/>
    <lineage>
        <taxon>Eukaryota</taxon>
        <taxon>Fungi</taxon>
        <taxon>Dikarya</taxon>
        <taxon>Basidiomycota</taxon>
        <taxon>Agaricomycotina</taxon>
        <taxon>Agaricomycetes</taxon>
        <taxon>Agaricomycetidae</taxon>
        <taxon>Agaricales</taxon>
        <taxon>Pluteineae</taxon>
        <taxon>Amanitaceae</taxon>
        <taxon>Amanita</taxon>
    </lineage>
</organism>